<dbReference type="Proteomes" id="UP000630445">
    <property type="component" value="Unassembled WGS sequence"/>
</dbReference>
<name>A0A8H6UBF9_9EURO</name>
<evidence type="ECO:0000256" key="1">
    <source>
        <dbReference type="SAM" id="Coils"/>
    </source>
</evidence>
<dbReference type="Proteomes" id="UP000662466">
    <property type="component" value="Unassembled WGS sequence"/>
</dbReference>
<evidence type="ECO:0000313" key="5">
    <source>
        <dbReference type="Proteomes" id="UP000630445"/>
    </source>
</evidence>
<organism evidence="3 5">
    <name type="scientific">Aspergillus hiratsukae</name>
    <dbReference type="NCBI Taxonomy" id="1194566"/>
    <lineage>
        <taxon>Eukaryota</taxon>
        <taxon>Fungi</taxon>
        <taxon>Dikarya</taxon>
        <taxon>Ascomycota</taxon>
        <taxon>Pezizomycotina</taxon>
        <taxon>Eurotiomycetes</taxon>
        <taxon>Eurotiomycetidae</taxon>
        <taxon>Eurotiales</taxon>
        <taxon>Aspergillaceae</taxon>
        <taxon>Aspergillus</taxon>
        <taxon>Aspergillus subgen. Fumigati</taxon>
    </lineage>
</organism>
<keyword evidence="5" id="KW-1185">Reference proteome</keyword>
<evidence type="ECO:0000256" key="2">
    <source>
        <dbReference type="SAM" id="MobiDB-lite"/>
    </source>
</evidence>
<dbReference type="EMBL" id="JACBAF010002318">
    <property type="protein sequence ID" value="KAF7155664.1"/>
    <property type="molecule type" value="Genomic_DNA"/>
</dbReference>
<reference evidence="3" key="1">
    <citation type="submission" date="2020-06" db="EMBL/GenBank/DDBJ databases">
        <title>Draft genome sequences of strains closely related to Aspergillus parafelis and Aspergillus hiratsukae.</title>
        <authorList>
            <person name="Dos Santos R.A.C."/>
            <person name="Rivero-Menendez O."/>
            <person name="Steenwyk J.L."/>
            <person name="Mead M.E."/>
            <person name="Goldman G.H."/>
            <person name="Alastruey-Izquierdo A."/>
            <person name="Rokas A."/>
        </authorList>
    </citation>
    <scope>NUCLEOTIDE SEQUENCE</scope>
    <source>
        <strain evidence="3">CNM-CM5793</strain>
        <strain evidence="4">CNM-CM6106</strain>
    </source>
</reference>
<keyword evidence="1" id="KW-0175">Coiled coil</keyword>
<dbReference type="EMBL" id="JACBAD010002123">
    <property type="protein sequence ID" value="KAF7114546.1"/>
    <property type="molecule type" value="Genomic_DNA"/>
</dbReference>
<dbReference type="AlphaFoldDB" id="A0A8H6UBF9"/>
<feature type="region of interest" description="Disordered" evidence="2">
    <location>
        <begin position="137"/>
        <end position="166"/>
    </location>
</feature>
<gene>
    <name evidence="3" type="ORF">CNMCM5793_009191</name>
    <name evidence="4" type="ORF">CNMCM6106_005946</name>
</gene>
<feature type="compositionally biased region" description="Basic residues" evidence="2">
    <location>
        <begin position="157"/>
        <end position="166"/>
    </location>
</feature>
<sequence>MPKDKPLSRQGSYIPHLQTLPTLSNTSKHTLLNTIATDITATFICISKHLETGTLRNEHTAPIDRIIDIIQGTEVSHRRMLERKVKRYARLARRLKREREWMRREFGEVVKRAEAVNGRWRERVRDLEVVNQAMRKLVKAGPGSETSQDGNGMDKGRQRRPRMRSV</sequence>
<feature type="coiled-coil region" evidence="1">
    <location>
        <begin position="78"/>
        <end position="105"/>
    </location>
</feature>
<proteinExistence type="predicted"/>
<comment type="caution">
    <text evidence="3">The sequence shown here is derived from an EMBL/GenBank/DDBJ whole genome shotgun (WGS) entry which is preliminary data.</text>
</comment>
<dbReference type="OrthoDB" id="4369471at2759"/>
<protein>
    <submittedName>
        <fullName evidence="3">Uncharacterized protein</fullName>
    </submittedName>
</protein>
<accession>A0A8H6UBF9</accession>
<evidence type="ECO:0000313" key="3">
    <source>
        <dbReference type="EMBL" id="KAF7114546.1"/>
    </source>
</evidence>
<evidence type="ECO:0000313" key="4">
    <source>
        <dbReference type="EMBL" id="KAF7155664.1"/>
    </source>
</evidence>